<dbReference type="EMBL" id="FKBS01000025">
    <property type="protein sequence ID" value="SAI45956.1"/>
    <property type="molecule type" value="Genomic_DNA"/>
</dbReference>
<dbReference type="PROSITE" id="PS00041">
    <property type="entry name" value="HTH_ARAC_FAMILY_1"/>
    <property type="match status" value="1"/>
</dbReference>
<dbReference type="InterPro" id="IPR032687">
    <property type="entry name" value="AraC-type_N"/>
</dbReference>
<evidence type="ECO:0000313" key="6">
    <source>
        <dbReference type="Proteomes" id="UP000077037"/>
    </source>
</evidence>
<gene>
    <name evidence="5" type="primary">appY</name>
    <name evidence="5" type="ORF">SAMEA1982600_03633</name>
</gene>
<dbReference type="AlphaFoldDB" id="A0A157QKB0"/>
<keyword evidence="2" id="KW-0238">DNA-binding</keyword>
<keyword evidence="3" id="KW-0804">Transcription</keyword>
<dbReference type="Pfam" id="PF12833">
    <property type="entry name" value="HTH_18"/>
    <property type="match status" value="1"/>
</dbReference>
<accession>A0A157QKB0</accession>
<dbReference type="Pfam" id="PF12625">
    <property type="entry name" value="Arabinose_bd"/>
    <property type="match status" value="1"/>
</dbReference>
<reference evidence="5 6" key="1">
    <citation type="submission" date="2016-03" db="EMBL/GenBank/DDBJ databases">
        <authorList>
            <consortium name="Pathogen Informatics"/>
        </authorList>
    </citation>
    <scope>NUCLEOTIDE SEQUENCE [LARGE SCALE GENOMIC DNA]</scope>
    <source>
        <strain evidence="5 6">NCTC13364</strain>
    </source>
</reference>
<feature type="domain" description="HTH araC/xylS-type" evidence="4">
    <location>
        <begin position="255"/>
        <end position="352"/>
    </location>
</feature>
<dbReference type="GO" id="GO:0003700">
    <property type="term" value="F:DNA-binding transcription factor activity"/>
    <property type="evidence" value="ECO:0007669"/>
    <property type="project" value="InterPro"/>
</dbReference>
<dbReference type="PANTHER" id="PTHR47894:SF1">
    <property type="entry name" value="HTH-TYPE TRANSCRIPTIONAL REGULATOR VQSM"/>
    <property type="match status" value="1"/>
</dbReference>
<dbReference type="InterPro" id="IPR009057">
    <property type="entry name" value="Homeodomain-like_sf"/>
</dbReference>
<evidence type="ECO:0000256" key="1">
    <source>
        <dbReference type="ARBA" id="ARBA00023015"/>
    </source>
</evidence>
<proteinExistence type="predicted"/>
<dbReference type="GO" id="GO:0005829">
    <property type="term" value="C:cytosol"/>
    <property type="evidence" value="ECO:0007669"/>
    <property type="project" value="TreeGrafter"/>
</dbReference>
<dbReference type="GO" id="GO:0000976">
    <property type="term" value="F:transcription cis-regulatory region binding"/>
    <property type="evidence" value="ECO:0007669"/>
    <property type="project" value="TreeGrafter"/>
</dbReference>
<evidence type="ECO:0000259" key="4">
    <source>
        <dbReference type="PROSITE" id="PS01124"/>
    </source>
</evidence>
<dbReference type="PANTHER" id="PTHR47894">
    <property type="entry name" value="HTH-TYPE TRANSCRIPTIONAL REGULATOR GADX"/>
    <property type="match status" value="1"/>
</dbReference>
<evidence type="ECO:0000256" key="3">
    <source>
        <dbReference type="ARBA" id="ARBA00023163"/>
    </source>
</evidence>
<organism evidence="5 6">
    <name type="scientific">Bordetella ansorpii</name>
    <dbReference type="NCBI Taxonomy" id="288768"/>
    <lineage>
        <taxon>Bacteria</taxon>
        <taxon>Pseudomonadati</taxon>
        <taxon>Pseudomonadota</taxon>
        <taxon>Betaproteobacteria</taxon>
        <taxon>Burkholderiales</taxon>
        <taxon>Alcaligenaceae</taxon>
        <taxon>Bordetella</taxon>
    </lineage>
</organism>
<protein>
    <submittedName>
        <fullName evidence="5">M5 polypeptide</fullName>
    </submittedName>
</protein>
<dbReference type="SUPFAM" id="SSF46689">
    <property type="entry name" value="Homeodomain-like"/>
    <property type="match status" value="1"/>
</dbReference>
<name>A0A157QKB0_9BORD</name>
<evidence type="ECO:0000313" key="5">
    <source>
        <dbReference type="EMBL" id="SAI45956.1"/>
    </source>
</evidence>
<dbReference type="PROSITE" id="PS01124">
    <property type="entry name" value="HTH_ARAC_FAMILY_2"/>
    <property type="match status" value="1"/>
</dbReference>
<dbReference type="OrthoDB" id="6506763at2"/>
<dbReference type="SMART" id="SM00342">
    <property type="entry name" value="HTH_ARAC"/>
    <property type="match status" value="1"/>
</dbReference>
<dbReference type="Proteomes" id="UP000077037">
    <property type="component" value="Unassembled WGS sequence"/>
</dbReference>
<evidence type="ECO:0000256" key="2">
    <source>
        <dbReference type="ARBA" id="ARBA00023125"/>
    </source>
</evidence>
<sequence>MGSKPGRARGRGYAMIGVPDATAPADVLPVTLRQVVCEAMRHGVTPEALCEGLGFAPEDLEADGFMVSEPQCAALIRRAMRLLQRPTLGLELGVRVNLVSWGPVGLGFMASGSSRELLEFAITFQRAAGRLPELRGETLKNSYCLGARTHDYGREVATFLVDETFAALGQICRQVIGTHFNPRQIDLVMDRPPYGAIYEEVFRCSVRFGQAENRMYFPLEPYAIRSADARVLRQVVKWLAPQDEAAFEAGSALEATVTQAIRRNLADPPPLKEVAALLHTSERTLRRRLAQAGHSYAGLLAEERRARALSLISHSSRAMREVARECGFTDVRTLQRAVKRWTGSSPTALRRDCQDPALGAGRPRRCGGCGLDAACAASGARTGLVSTRPVHLE</sequence>
<dbReference type="InterPro" id="IPR018060">
    <property type="entry name" value="HTH_AraC"/>
</dbReference>
<dbReference type="InterPro" id="IPR018062">
    <property type="entry name" value="HTH_AraC-typ_CS"/>
</dbReference>
<keyword evidence="1" id="KW-0805">Transcription regulation</keyword>
<dbReference type="Gene3D" id="1.10.10.60">
    <property type="entry name" value="Homeodomain-like"/>
    <property type="match status" value="1"/>
</dbReference>